<keyword evidence="2" id="KW-0808">Transferase</keyword>
<protein>
    <submittedName>
        <fullName evidence="2">Glycosyltransferase</fullName>
    </submittedName>
</protein>
<dbReference type="HOGENOM" id="CLU_896590_0_0_5"/>
<sequence>MTVSIIIPTYNRPALLQRAVVSALAACPQDGEVIVIDDRSDTAQTALCDVTDPRLRITTNTGDKGAAGARNHGIAQAKGEIVMFLDDDDVMVADYPGRVLAAAAQSGADWGFARLAEINGIDQPLSLARYDETPRISSGLVGDDVPILDRLPAFSQGFWIRRQVFTELGPIYVDQKLDEDTDYCFRLYGHRQKAWFETEPGCIYSRSYAVSGSDAPQLTRGSDKLIESQCHLRTFQRNQNYFKTHSAEQWALIRRCLRFAAYNGVKETPKILLRDLQPFRLRLRAWLFWQIKCAGKKRYQRRIAHNTLQA</sequence>
<accession>A3V1S8</accession>
<evidence type="ECO:0000313" key="3">
    <source>
        <dbReference type="Proteomes" id="UP000004507"/>
    </source>
</evidence>
<dbReference type="Pfam" id="PF00535">
    <property type="entry name" value="Glycos_transf_2"/>
    <property type="match status" value="1"/>
</dbReference>
<gene>
    <name evidence="2" type="ORF">SKA53_10499</name>
</gene>
<name>A3V1S8_9RHOB</name>
<dbReference type="SUPFAM" id="SSF53448">
    <property type="entry name" value="Nucleotide-diphospho-sugar transferases"/>
    <property type="match status" value="1"/>
</dbReference>
<feature type="domain" description="Glycosyltransferase 2-like" evidence="1">
    <location>
        <begin position="4"/>
        <end position="109"/>
    </location>
</feature>
<evidence type="ECO:0000259" key="1">
    <source>
        <dbReference type="Pfam" id="PF00535"/>
    </source>
</evidence>
<reference evidence="2 3" key="1">
    <citation type="submission" date="2006-01" db="EMBL/GenBank/DDBJ databases">
        <authorList>
            <person name="Hagstrom A."/>
            <person name="Ferriera S."/>
            <person name="Johnson J."/>
            <person name="Kravitz S."/>
            <person name="Halpern A."/>
            <person name="Remington K."/>
            <person name="Beeson K."/>
            <person name="Tran B."/>
            <person name="Rogers Y.-H."/>
            <person name="Friedman R."/>
            <person name="Venter J.C."/>
        </authorList>
    </citation>
    <scope>NUCLEOTIDE SEQUENCE [LARGE SCALE GENOMIC DNA]</scope>
    <source>
        <strain evidence="2 3">SKA53</strain>
    </source>
</reference>
<dbReference type="STRING" id="314232.SKA53_10499"/>
<dbReference type="InterPro" id="IPR001173">
    <property type="entry name" value="Glyco_trans_2-like"/>
</dbReference>
<dbReference type="eggNOG" id="COG0463">
    <property type="taxonomic scope" value="Bacteria"/>
</dbReference>
<dbReference type="Gene3D" id="3.90.550.10">
    <property type="entry name" value="Spore Coat Polysaccharide Biosynthesis Protein SpsA, Chain A"/>
    <property type="match status" value="1"/>
</dbReference>
<dbReference type="Proteomes" id="UP000004507">
    <property type="component" value="Unassembled WGS sequence"/>
</dbReference>
<dbReference type="InterPro" id="IPR050834">
    <property type="entry name" value="Glycosyltransf_2"/>
</dbReference>
<comment type="caution">
    <text evidence="2">The sequence shown here is derived from an EMBL/GenBank/DDBJ whole genome shotgun (WGS) entry which is preliminary data.</text>
</comment>
<dbReference type="RefSeq" id="WP_007206049.1">
    <property type="nucleotide sequence ID" value="NZ_CH672414.1"/>
</dbReference>
<dbReference type="InterPro" id="IPR029044">
    <property type="entry name" value="Nucleotide-diphossugar_trans"/>
</dbReference>
<dbReference type="CDD" id="cd00761">
    <property type="entry name" value="Glyco_tranf_GTA_type"/>
    <property type="match status" value="1"/>
</dbReference>
<dbReference type="PANTHER" id="PTHR43685:SF2">
    <property type="entry name" value="GLYCOSYLTRANSFERASE 2-LIKE DOMAIN-CONTAINING PROTEIN"/>
    <property type="match status" value="1"/>
</dbReference>
<proteinExistence type="predicted"/>
<evidence type="ECO:0000313" key="2">
    <source>
        <dbReference type="EMBL" id="EAQ08148.1"/>
    </source>
</evidence>
<dbReference type="AlphaFoldDB" id="A3V1S8"/>
<keyword evidence="3" id="KW-1185">Reference proteome</keyword>
<dbReference type="PANTHER" id="PTHR43685">
    <property type="entry name" value="GLYCOSYLTRANSFERASE"/>
    <property type="match status" value="1"/>
</dbReference>
<dbReference type="OrthoDB" id="5291101at2"/>
<dbReference type="GO" id="GO:0016740">
    <property type="term" value="F:transferase activity"/>
    <property type="evidence" value="ECO:0007669"/>
    <property type="project" value="UniProtKB-KW"/>
</dbReference>
<organism evidence="2 3">
    <name type="scientific">Yoonia vestfoldensis SKA53</name>
    <dbReference type="NCBI Taxonomy" id="314232"/>
    <lineage>
        <taxon>Bacteria</taxon>
        <taxon>Pseudomonadati</taxon>
        <taxon>Pseudomonadota</taxon>
        <taxon>Alphaproteobacteria</taxon>
        <taxon>Rhodobacterales</taxon>
        <taxon>Paracoccaceae</taxon>
        <taxon>Yoonia</taxon>
    </lineage>
</organism>
<dbReference type="EMBL" id="AAMS01000001">
    <property type="protein sequence ID" value="EAQ08148.1"/>
    <property type="molecule type" value="Genomic_DNA"/>
</dbReference>